<proteinExistence type="predicted"/>
<gene>
    <name evidence="2" type="ORF">BJ971_005969</name>
</gene>
<dbReference type="AlphaFoldDB" id="A0A7W7MSK8"/>
<evidence type="ECO:0000313" key="2">
    <source>
        <dbReference type="EMBL" id="MBB4765413.1"/>
    </source>
</evidence>
<dbReference type="EMBL" id="JACHNH010000001">
    <property type="protein sequence ID" value="MBB4765413.1"/>
    <property type="molecule type" value="Genomic_DNA"/>
</dbReference>
<feature type="compositionally biased region" description="Low complexity" evidence="1">
    <location>
        <begin position="66"/>
        <end position="89"/>
    </location>
</feature>
<feature type="compositionally biased region" description="Polar residues" evidence="1">
    <location>
        <begin position="120"/>
        <end position="134"/>
    </location>
</feature>
<keyword evidence="3" id="KW-1185">Reference proteome</keyword>
<sequence length="134" mass="13395">MPDAELGFAAVSRAVVAVAADLVADVERRVVGDANVRTAQGNAWAAMCADRARAQARADVDALVATLAARPRGPQPPQGGAEAGDGAPDTTRATGTPAKRSGGRPKGPKAARGQRAVGSSPRSSASQAALVSTR</sequence>
<dbReference type="Proteomes" id="UP000578112">
    <property type="component" value="Unassembled WGS sequence"/>
</dbReference>
<protein>
    <submittedName>
        <fullName evidence="2">Uncharacterized protein</fullName>
    </submittedName>
</protein>
<organism evidence="2 3">
    <name type="scientific">Actinoplanes digitatis</name>
    <dbReference type="NCBI Taxonomy" id="1868"/>
    <lineage>
        <taxon>Bacteria</taxon>
        <taxon>Bacillati</taxon>
        <taxon>Actinomycetota</taxon>
        <taxon>Actinomycetes</taxon>
        <taxon>Micromonosporales</taxon>
        <taxon>Micromonosporaceae</taxon>
        <taxon>Actinoplanes</taxon>
    </lineage>
</organism>
<evidence type="ECO:0000256" key="1">
    <source>
        <dbReference type="SAM" id="MobiDB-lite"/>
    </source>
</evidence>
<evidence type="ECO:0000313" key="3">
    <source>
        <dbReference type="Proteomes" id="UP000578112"/>
    </source>
</evidence>
<reference evidence="2 3" key="1">
    <citation type="submission" date="2020-08" db="EMBL/GenBank/DDBJ databases">
        <title>Sequencing the genomes of 1000 actinobacteria strains.</title>
        <authorList>
            <person name="Klenk H.-P."/>
        </authorList>
    </citation>
    <scope>NUCLEOTIDE SEQUENCE [LARGE SCALE GENOMIC DNA]</scope>
    <source>
        <strain evidence="2 3">DSM 43149</strain>
    </source>
</reference>
<feature type="region of interest" description="Disordered" evidence="1">
    <location>
        <begin position="66"/>
        <end position="134"/>
    </location>
</feature>
<name>A0A7W7MSK8_9ACTN</name>
<accession>A0A7W7MSK8</accession>
<comment type="caution">
    <text evidence="2">The sequence shown here is derived from an EMBL/GenBank/DDBJ whole genome shotgun (WGS) entry which is preliminary data.</text>
</comment>
<dbReference type="RefSeq" id="WP_377885472.1">
    <property type="nucleotide sequence ID" value="NZ_BOMK01000022.1"/>
</dbReference>